<dbReference type="Proteomes" id="UP000715441">
    <property type="component" value="Unassembled WGS sequence"/>
</dbReference>
<dbReference type="Pfam" id="PF13459">
    <property type="entry name" value="Fer4_15"/>
    <property type="match status" value="1"/>
</dbReference>
<comment type="caution">
    <text evidence="1">The sequence shown here is derived from an EMBL/GenBank/DDBJ whole genome shotgun (WGS) entry which is preliminary data.</text>
</comment>
<reference evidence="1 2" key="1">
    <citation type="submission" date="2020-04" db="EMBL/GenBank/DDBJ databases">
        <title>Novel species.</title>
        <authorList>
            <person name="Teo W.F.A."/>
            <person name="Lipun K."/>
            <person name="Srisuk N."/>
            <person name="Duangmal K."/>
        </authorList>
    </citation>
    <scope>NUCLEOTIDE SEQUENCE [LARGE SCALE GENOMIC DNA]</scope>
    <source>
        <strain evidence="1 2">K13G38</strain>
    </source>
</reference>
<accession>A0ABX1JBL3</accession>
<evidence type="ECO:0000313" key="1">
    <source>
        <dbReference type="EMBL" id="NKQ55985.1"/>
    </source>
</evidence>
<keyword evidence="2" id="KW-1185">Reference proteome</keyword>
<dbReference type="Gene3D" id="3.30.70.20">
    <property type="match status" value="1"/>
</dbReference>
<dbReference type="RefSeq" id="WP_168519031.1">
    <property type="nucleotide sequence ID" value="NZ_JAAXLS010000019.1"/>
</dbReference>
<dbReference type="EMBL" id="JAAXLS010000019">
    <property type="protein sequence ID" value="NKQ55985.1"/>
    <property type="molecule type" value="Genomic_DNA"/>
</dbReference>
<protein>
    <submittedName>
        <fullName evidence="1">Ferredoxin</fullName>
    </submittedName>
</protein>
<organism evidence="1 2">
    <name type="scientific">Amycolatopsis acididurans</name>
    <dbReference type="NCBI Taxonomy" id="2724524"/>
    <lineage>
        <taxon>Bacteria</taxon>
        <taxon>Bacillati</taxon>
        <taxon>Actinomycetota</taxon>
        <taxon>Actinomycetes</taxon>
        <taxon>Pseudonocardiales</taxon>
        <taxon>Pseudonocardiaceae</taxon>
        <taxon>Amycolatopsis</taxon>
    </lineage>
</organism>
<sequence>MNRREQRLAVDPIACKAHGLCAELLPELIELDEWGYPVIDRRSVGPALLPEARAAVAACPTLALRLAGEAS</sequence>
<name>A0ABX1JBL3_9PSEU</name>
<proteinExistence type="predicted"/>
<dbReference type="SUPFAM" id="SSF54862">
    <property type="entry name" value="4Fe-4S ferredoxins"/>
    <property type="match status" value="1"/>
</dbReference>
<evidence type="ECO:0000313" key="2">
    <source>
        <dbReference type="Proteomes" id="UP000715441"/>
    </source>
</evidence>
<gene>
    <name evidence="1" type="ORF">HFP15_24200</name>
</gene>